<dbReference type="OrthoDB" id="5977743at2759"/>
<evidence type="ECO:0000313" key="9">
    <source>
        <dbReference type="Proteomes" id="UP001150538"/>
    </source>
</evidence>
<dbReference type="Pfam" id="PF00149">
    <property type="entry name" value="Metallophos"/>
    <property type="match status" value="1"/>
</dbReference>
<dbReference type="GO" id="GO:0016787">
    <property type="term" value="F:hydrolase activity"/>
    <property type="evidence" value="ECO:0007669"/>
    <property type="project" value="InterPro"/>
</dbReference>
<feature type="transmembrane region" description="Helical" evidence="6">
    <location>
        <begin position="419"/>
        <end position="439"/>
    </location>
</feature>
<evidence type="ECO:0000256" key="5">
    <source>
        <dbReference type="SAM" id="MobiDB-lite"/>
    </source>
</evidence>
<keyword evidence="9" id="KW-1185">Reference proteome</keyword>
<protein>
    <recommendedName>
        <fullName evidence="7">Calcineurin-like phosphoesterase domain-containing protein</fullName>
    </recommendedName>
</protein>
<proteinExistence type="predicted"/>
<dbReference type="AlphaFoldDB" id="A0A9W7ZXJ5"/>
<evidence type="ECO:0000256" key="4">
    <source>
        <dbReference type="ARBA" id="ARBA00023136"/>
    </source>
</evidence>
<accession>A0A9W7ZXJ5</accession>
<evidence type="ECO:0000256" key="2">
    <source>
        <dbReference type="ARBA" id="ARBA00022692"/>
    </source>
</evidence>
<dbReference type="Proteomes" id="UP001150538">
    <property type="component" value="Unassembled WGS sequence"/>
</dbReference>
<dbReference type="GO" id="GO:0006506">
    <property type="term" value="P:GPI anchor biosynthetic process"/>
    <property type="evidence" value="ECO:0007669"/>
    <property type="project" value="InterPro"/>
</dbReference>
<feature type="transmembrane region" description="Helical" evidence="6">
    <location>
        <begin position="7"/>
        <end position="28"/>
    </location>
</feature>
<keyword evidence="2 6" id="KW-0812">Transmembrane</keyword>
<dbReference type="InterPro" id="IPR029052">
    <property type="entry name" value="Metallo-depent_PP-like"/>
</dbReference>
<comment type="subcellular location">
    <subcellularLocation>
        <location evidence="1">Membrane</location>
        <topology evidence="1">Multi-pass membrane protein</topology>
    </subcellularLocation>
</comment>
<dbReference type="Gene3D" id="3.60.21.10">
    <property type="match status" value="1"/>
</dbReference>
<gene>
    <name evidence="8" type="ORF">H4219_002422</name>
</gene>
<keyword evidence="3 6" id="KW-1133">Transmembrane helix</keyword>
<reference evidence="8" key="1">
    <citation type="submission" date="2022-07" db="EMBL/GenBank/DDBJ databases">
        <title>Phylogenomic reconstructions and comparative analyses of Kickxellomycotina fungi.</title>
        <authorList>
            <person name="Reynolds N.K."/>
            <person name="Stajich J.E."/>
            <person name="Barry K."/>
            <person name="Grigoriev I.V."/>
            <person name="Crous P."/>
            <person name="Smith M.E."/>
        </authorList>
    </citation>
    <scope>NUCLEOTIDE SEQUENCE</scope>
    <source>
        <strain evidence="8">NBRC 100468</strain>
    </source>
</reference>
<sequence>MARRPRLLTILQVYWVILIIYGELGIFYQEIYRCKSQSIQKVPKLNEVYRRVAIITDPQIVDNYSYGHTGLRLYLEQFFTDLNLRKTFSFMQISTRPDVIVNIGDLMDGGREWSDLDIWSKEYARYRSIFVNRYPESCSMYEMVGNHDIGIGASIVESAASRLKSLIGPSTREIRAGDHLLVLLDTISLESPKQSIRREAEELLNKYKNALPSSPVLLFSHVPLWRPPMTDCGELYQGKKNYLSDIHGYQYHNLLSKNTTEDILQKLQPSMIFSGDDHDTCIVNHHIKNGRLVEEHTVGTLSWAGGVPKTSFVLMNLYKTNGQMASLHDPSATFDVTHCFLPWQLGIYITYIVSLVATFVILTLLSLSQSCHHTSSSPDEDPTTYIPVNDKDDADEVKPKRQQLSGRWSRLAKYLGRSMLKISVYPILSFILCLFITHYF</sequence>
<dbReference type="GO" id="GO:0005783">
    <property type="term" value="C:endoplasmic reticulum"/>
    <property type="evidence" value="ECO:0007669"/>
    <property type="project" value="TreeGrafter"/>
</dbReference>
<feature type="transmembrane region" description="Helical" evidence="6">
    <location>
        <begin position="345"/>
        <end position="367"/>
    </location>
</feature>
<feature type="domain" description="Calcineurin-like phosphoesterase" evidence="7">
    <location>
        <begin position="51"/>
        <end position="278"/>
    </location>
</feature>
<dbReference type="PANTHER" id="PTHR13315:SF4">
    <property type="entry name" value="METALLOPHOSPHOESTERASE, ISOFORM E"/>
    <property type="match status" value="1"/>
</dbReference>
<dbReference type="SUPFAM" id="SSF56300">
    <property type="entry name" value="Metallo-dependent phosphatases"/>
    <property type="match status" value="1"/>
</dbReference>
<dbReference type="PANTHER" id="PTHR13315">
    <property type="entry name" value="METALLO PHOSPHOESTERASE RELATED"/>
    <property type="match status" value="1"/>
</dbReference>
<evidence type="ECO:0000256" key="3">
    <source>
        <dbReference type="ARBA" id="ARBA00022989"/>
    </source>
</evidence>
<evidence type="ECO:0000256" key="6">
    <source>
        <dbReference type="SAM" id="Phobius"/>
    </source>
</evidence>
<evidence type="ECO:0000256" key="1">
    <source>
        <dbReference type="ARBA" id="ARBA00004141"/>
    </source>
</evidence>
<dbReference type="EMBL" id="JANBPU010000039">
    <property type="protein sequence ID" value="KAJ1918700.1"/>
    <property type="molecule type" value="Genomic_DNA"/>
</dbReference>
<evidence type="ECO:0000313" key="8">
    <source>
        <dbReference type="EMBL" id="KAJ1918700.1"/>
    </source>
</evidence>
<comment type="caution">
    <text evidence="8">The sequence shown here is derived from an EMBL/GenBank/DDBJ whole genome shotgun (WGS) entry which is preliminary data.</text>
</comment>
<dbReference type="InterPro" id="IPR004843">
    <property type="entry name" value="Calcineurin-like_PHP"/>
</dbReference>
<dbReference type="InterPro" id="IPR033308">
    <property type="entry name" value="PGAP5/Cdc1/Ted1"/>
</dbReference>
<feature type="region of interest" description="Disordered" evidence="5">
    <location>
        <begin position="373"/>
        <end position="401"/>
    </location>
</feature>
<organism evidence="8 9">
    <name type="scientific">Mycoemilia scoparia</name>
    <dbReference type="NCBI Taxonomy" id="417184"/>
    <lineage>
        <taxon>Eukaryota</taxon>
        <taxon>Fungi</taxon>
        <taxon>Fungi incertae sedis</taxon>
        <taxon>Zoopagomycota</taxon>
        <taxon>Kickxellomycotina</taxon>
        <taxon>Kickxellomycetes</taxon>
        <taxon>Kickxellales</taxon>
        <taxon>Kickxellaceae</taxon>
        <taxon>Mycoemilia</taxon>
    </lineage>
</organism>
<keyword evidence="4 6" id="KW-0472">Membrane</keyword>
<evidence type="ECO:0000259" key="7">
    <source>
        <dbReference type="Pfam" id="PF00149"/>
    </source>
</evidence>
<name>A0A9W7ZXJ5_9FUNG</name>
<dbReference type="GO" id="GO:0016020">
    <property type="term" value="C:membrane"/>
    <property type="evidence" value="ECO:0007669"/>
    <property type="project" value="UniProtKB-SubCell"/>
</dbReference>